<feature type="transmembrane region" description="Helical" evidence="10">
    <location>
        <begin position="279"/>
        <end position="297"/>
    </location>
</feature>
<evidence type="ECO:0000256" key="7">
    <source>
        <dbReference type="ARBA" id="ARBA00022982"/>
    </source>
</evidence>
<proteinExistence type="inferred from homology"/>
<evidence type="ECO:0000313" key="12">
    <source>
        <dbReference type="Proteomes" id="UP000285236"/>
    </source>
</evidence>
<keyword evidence="5 10" id="KW-0812">Transmembrane</keyword>
<evidence type="ECO:0000256" key="10">
    <source>
        <dbReference type="HAMAP-Rule" id="MF_00462"/>
    </source>
</evidence>
<evidence type="ECO:0000256" key="9">
    <source>
        <dbReference type="ARBA" id="ARBA00023136"/>
    </source>
</evidence>
<evidence type="ECO:0000256" key="1">
    <source>
        <dbReference type="ARBA" id="ARBA00022448"/>
    </source>
</evidence>
<comment type="cofactor">
    <cofactor evidence="10">
        <name>FMN</name>
        <dbReference type="ChEBI" id="CHEBI:58210"/>
    </cofactor>
</comment>
<dbReference type="Proteomes" id="UP000285236">
    <property type="component" value="Unassembled WGS sequence"/>
</dbReference>
<reference evidence="11 12" key="1">
    <citation type="submission" date="2018-08" db="EMBL/GenBank/DDBJ databases">
        <title>A genome reference for cultivated species of the human gut microbiota.</title>
        <authorList>
            <person name="Zou Y."/>
            <person name="Xue W."/>
            <person name="Luo G."/>
        </authorList>
    </citation>
    <scope>NUCLEOTIDE SEQUENCE [LARGE SCALE GENOMIC DNA]</scope>
    <source>
        <strain evidence="11 12">AF15-25</strain>
    </source>
</reference>
<feature type="transmembrane region" description="Helical" evidence="10">
    <location>
        <begin position="194"/>
        <end position="215"/>
    </location>
</feature>
<feature type="transmembrane region" description="Helical" evidence="10">
    <location>
        <begin position="95"/>
        <end position="113"/>
    </location>
</feature>
<dbReference type="InterPro" id="IPR004338">
    <property type="entry name" value="NqrB/RnfD"/>
</dbReference>
<keyword evidence="6 10" id="KW-1278">Translocase</keyword>
<evidence type="ECO:0000256" key="2">
    <source>
        <dbReference type="ARBA" id="ARBA00022553"/>
    </source>
</evidence>
<name>A0AA92TTB1_9BACT</name>
<comment type="subunit">
    <text evidence="10">The complex is composed of six subunits: RnfA, RnfB, RnfC, RnfD, RnfE and RnfG.</text>
</comment>
<keyword evidence="10" id="KW-1003">Cell membrane</keyword>
<evidence type="ECO:0000256" key="8">
    <source>
        <dbReference type="ARBA" id="ARBA00022989"/>
    </source>
</evidence>
<sequence>MGKLIVSLSPHAHGNESVEKNMYGVIIALVPAILASFYFFGLGSAVVLLTSVAACVFFEWAITKYLLKEEISLLDGSAIITGLLLGMNLPSNLPLWIIIIGALFAIGVGKMSFGGLGNNPFNPALVGRCFLLVSFPAQMTSWPVAGQMLSYTDATTGATPLAIMKTAIKTGDASVLNQLPDALSLLFGATGDTFGAGTTGEVCAFALLLGLAYMLWKKVITWHIPVSIIATVFVFSGLMHLANPVYANPLAVIFSGGLMLGAIFMATDYVTSPMTHKGMLIYGVCIGLLTVIIRNWGSYPEGMSFAILIMNAFTPLINTYVKPKRFGEKPAKK</sequence>
<feature type="transmembrane region" description="Helical" evidence="10">
    <location>
        <begin position="303"/>
        <end position="321"/>
    </location>
</feature>
<comment type="similarity">
    <text evidence="10">Belongs to the NqrB/RnfD family.</text>
</comment>
<evidence type="ECO:0000256" key="4">
    <source>
        <dbReference type="ARBA" id="ARBA00022643"/>
    </source>
</evidence>
<keyword evidence="3 10" id="KW-0285">Flavoprotein</keyword>
<dbReference type="InterPro" id="IPR011303">
    <property type="entry name" value="RnfD_bac"/>
</dbReference>
<dbReference type="Pfam" id="PF03116">
    <property type="entry name" value="NQR2_RnfD_RnfE"/>
    <property type="match status" value="1"/>
</dbReference>
<keyword evidence="2 10" id="KW-0597">Phosphoprotein</keyword>
<evidence type="ECO:0000256" key="3">
    <source>
        <dbReference type="ARBA" id="ARBA00022630"/>
    </source>
</evidence>
<keyword evidence="8 10" id="KW-1133">Transmembrane helix</keyword>
<dbReference type="NCBIfam" id="TIGR01946">
    <property type="entry name" value="rnfD"/>
    <property type="match status" value="1"/>
</dbReference>
<feature type="transmembrane region" description="Helical" evidence="10">
    <location>
        <begin position="222"/>
        <end position="241"/>
    </location>
</feature>
<keyword evidence="4 10" id="KW-0288">FMN</keyword>
<feature type="transmembrane region" description="Helical" evidence="10">
    <location>
        <begin position="247"/>
        <end position="267"/>
    </location>
</feature>
<dbReference type="EC" id="7.-.-.-" evidence="10"/>
<keyword evidence="7 10" id="KW-0249">Electron transport</keyword>
<dbReference type="GO" id="GO:0022900">
    <property type="term" value="P:electron transport chain"/>
    <property type="evidence" value="ECO:0007669"/>
    <property type="project" value="UniProtKB-UniRule"/>
</dbReference>
<keyword evidence="9 10" id="KW-0472">Membrane</keyword>
<dbReference type="EMBL" id="QRYP01000006">
    <property type="protein sequence ID" value="RGU99341.1"/>
    <property type="molecule type" value="Genomic_DNA"/>
</dbReference>
<organism evidence="11 12">
    <name type="scientific">Segatella copri</name>
    <dbReference type="NCBI Taxonomy" id="165179"/>
    <lineage>
        <taxon>Bacteria</taxon>
        <taxon>Pseudomonadati</taxon>
        <taxon>Bacteroidota</taxon>
        <taxon>Bacteroidia</taxon>
        <taxon>Bacteroidales</taxon>
        <taxon>Prevotellaceae</taxon>
        <taxon>Segatella</taxon>
    </lineage>
</organism>
<feature type="transmembrane region" description="Helical" evidence="10">
    <location>
        <begin position="125"/>
        <end position="145"/>
    </location>
</feature>
<evidence type="ECO:0000256" key="5">
    <source>
        <dbReference type="ARBA" id="ARBA00022692"/>
    </source>
</evidence>
<evidence type="ECO:0000256" key="6">
    <source>
        <dbReference type="ARBA" id="ARBA00022967"/>
    </source>
</evidence>
<comment type="function">
    <text evidence="10">Part of a membrane-bound complex that couples electron transfer with translocation of ions across the membrane.</text>
</comment>
<comment type="subcellular location">
    <subcellularLocation>
        <location evidence="10">Cell membrane</location>
        <topology evidence="10">Multi-pass membrane protein</topology>
    </subcellularLocation>
</comment>
<dbReference type="PANTHER" id="PTHR30578">
    <property type="entry name" value="ELECTRON TRANSPORT COMPLEX PROTEIN RNFD"/>
    <property type="match status" value="1"/>
</dbReference>
<feature type="transmembrane region" description="Helical" evidence="10">
    <location>
        <begin position="21"/>
        <end position="39"/>
    </location>
</feature>
<dbReference type="RefSeq" id="WP_118079221.1">
    <property type="nucleotide sequence ID" value="NZ_QRYP01000006.1"/>
</dbReference>
<evidence type="ECO:0000313" key="11">
    <source>
        <dbReference type="EMBL" id="RGU99341.1"/>
    </source>
</evidence>
<dbReference type="PANTHER" id="PTHR30578:SF0">
    <property type="entry name" value="ION-TRANSLOCATING OXIDOREDUCTASE COMPLEX SUBUNIT D"/>
    <property type="match status" value="1"/>
</dbReference>
<accession>A0AA92TTB1</accession>
<gene>
    <name evidence="10" type="primary">rnfD</name>
    <name evidence="11" type="ORF">DWW35_03805</name>
</gene>
<comment type="caution">
    <text evidence="11">The sequence shown here is derived from an EMBL/GenBank/DDBJ whole genome shotgun (WGS) entry which is preliminary data.</text>
</comment>
<feature type="modified residue" description="FMN phosphoryl threonine" evidence="10">
    <location>
        <position position="159"/>
    </location>
</feature>
<dbReference type="HAMAP" id="MF_00462">
    <property type="entry name" value="RsxD_RnfD"/>
    <property type="match status" value="1"/>
</dbReference>
<dbReference type="AlphaFoldDB" id="A0AA92TTB1"/>
<dbReference type="GO" id="GO:0005886">
    <property type="term" value="C:plasma membrane"/>
    <property type="evidence" value="ECO:0007669"/>
    <property type="project" value="UniProtKB-SubCell"/>
</dbReference>
<keyword evidence="1 10" id="KW-0813">Transport</keyword>
<protein>
    <recommendedName>
        <fullName evidence="10">Ion-translocating oxidoreductase complex subunit D</fullName>
        <ecNumber evidence="10">7.-.-.-</ecNumber>
    </recommendedName>
    <alternativeName>
        <fullName evidence="10">Rnf electron transport complex subunit D</fullName>
    </alternativeName>
</protein>
<dbReference type="GO" id="GO:0055085">
    <property type="term" value="P:transmembrane transport"/>
    <property type="evidence" value="ECO:0007669"/>
    <property type="project" value="InterPro"/>
</dbReference>